<comment type="subcellular location">
    <subcellularLocation>
        <location evidence="6">Cytoplasm</location>
    </subcellularLocation>
</comment>
<organism evidence="13 16">
    <name type="scientific">Pediococcus pentosaceus</name>
    <dbReference type="NCBI Taxonomy" id="1255"/>
    <lineage>
        <taxon>Bacteria</taxon>
        <taxon>Bacillati</taxon>
        <taxon>Bacillota</taxon>
        <taxon>Bacilli</taxon>
        <taxon>Lactobacillales</taxon>
        <taxon>Lactobacillaceae</taxon>
        <taxon>Pediococcus</taxon>
    </lineage>
</organism>
<evidence type="ECO:0000259" key="11">
    <source>
        <dbReference type="Pfam" id="PF14748"/>
    </source>
</evidence>
<evidence type="ECO:0000313" key="13">
    <source>
        <dbReference type="EMBL" id="MBF7127587.1"/>
    </source>
</evidence>
<dbReference type="PIRSF" id="PIRSF000193">
    <property type="entry name" value="Pyrrol-5-carb_rd"/>
    <property type="match status" value="1"/>
</dbReference>
<evidence type="ECO:0000256" key="8">
    <source>
        <dbReference type="PIRSR" id="PIRSR000193-1"/>
    </source>
</evidence>
<dbReference type="GO" id="GO:0004735">
    <property type="term" value="F:pyrroline-5-carboxylate reductase activity"/>
    <property type="evidence" value="ECO:0007669"/>
    <property type="project" value="UniProtKB-UniRule"/>
</dbReference>
<evidence type="ECO:0000256" key="6">
    <source>
        <dbReference type="HAMAP-Rule" id="MF_01925"/>
    </source>
</evidence>
<evidence type="ECO:0000256" key="1">
    <source>
        <dbReference type="ARBA" id="ARBA00005525"/>
    </source>
</evidence>
<dbReference type="Proteomes" id="UP000743107">
    <property type="component" value="Unassembled WGS sequence"/>
</dbReference>
<dbReference type="GO" id="GO:0055129">
    <property type="term" value="P:L-proline biosynthetic process"/>
    <property type="evidence" value="ECO:0007669"/>
    <property type="project" value="UniProtKB-UniRule"/>
</dbReference>
<dbReference type="InterPro" id="IPR000304">
    <property type="entry name" value="Pyrroline-COOH_reductase"/>
</dbReference>
<reference evidence="12" key="1">
    <citation type="submission" date="2019-10" db="EMBL/GenBank/DDBJ databases">
        <authorList>
            <person name="Irmler S."/>
            <person name="Berthoud H."/>
            <person name="Roetschi A."/>
            <person name="Arias E."/>
            <person name="Shani N."/>
            <person name="Wuethrich D."/>
            <person name="Bruggmann R."/>
        </authorList>
    </citation>
    <scope>NUCLEOTIDE SEQUENCE</scope>
    <source>
        <strain evidence="12">FAM13073</strain>
    </source>
</reference>
<dbReference type="Proteomes" id="UP000472573">
    <property type="component" value="Unassembled WGS sequence"/>
</dbReference>
<reference evidence="13" key="4">
    <citation type="submission" date="2020-11" db="EMBL/GenBank/DDBJ databases">
        <title>Antibiotic susceptibility profiles of Pediococcus pentosaceus from various origins and their implications for the safety assessment of strains with food-technology applications.</title>
        <authorList>
            <person name="Shani N."/>
            <person name="Oberhaensli S."/>
            <person name="Arias E."/>
        </authorList>
    </citation>
    <scope>NUCLEOTIDE SEQUENCE</scope>
    <source>
        <strain evidence="13">FAM 19164</strain>
    </source>
</reference>
<evidence type="ECO:0000256" key="5">
    <source>
        <dbReference type="ARBA" id="ARBA00058118"/>
    </source>
</evidence>
<evidence type="ECO:0000256" key="9">
    <source>
        <dbReference type="RuleBase" id="RU003903"/>
    </source>
</evidence>
<dbReference type="Proteomes" id="UP001214131">
    <property type="component" value="Chromosome"/>
</dbReference>
<sequence>MKIGFIGVGNMAKAIIKGLLKNNFESTDILVHSAHQSSYGPFAEKNQLIATKSNQELVRNSDIIVIAVKPYVVKTVIDEVRDDLNHHQLVVSLASGISIEDLQTSLDEQQPILRIMPNVNVEIGEGMTAVVANGDLKMEPFQSGVKIFETVGSTMELAEKDFPIFSAIAGSAPAYAYLFIDALSRAGVKHGLTKASATKIAAQMVKGSAEMVLKSDEIPYALIDKVSSPGGTTVAGLLAMEEAGFSPAVVKGIDATVAKEINH</sequence>
<dbReference type="SUPFAM" id="SSF51735">
    <property type="entry name" value="NAD(P)-binding Rossmann-fold domains"/>
    <property type="match status" value="1"/>
</dbReference>
<dbReference type="Gene3D" id="1.10.3730.10">
    <property type="entry name" value="ProC C-terminal domain-like"/>
    <property type="match status" value="1"/>
</dbReference>
<evidence type="ECO:0000259" key="10">
    <source>
        <dbReference type="Pfam" id="PF03807"/>
    </source>
</evidence>
<dbReference type="FunFam" id="1.10.3730.10:FF:000001">
    <property type="entry name" value="Pyrroline-5-carboxylate reductase"/>
    <property type="match status" value="1"/>
</dbReference>
<evidence type="ECO:0000313" key="15">
    <source>
        <dbReference type="Proteomes" id="UP000472573"/>
    </source>
</evidence>
<dbReference type="InterPro" id="IPR029036">
    <property type="entry name" value="P5CR_dimer"/>
</dbReference>
<dbReference type="EMBL" id="WENB01000004">
    <property type="protein sequence ID" value="KAF0413110.1"/>
    <property type="molecule type" value="Genomic_DNA"/>
</dbReference>
<comment type="pathway">
    <text evidence="6 9">Amino-acid biosynthesis; L-proline biosynthesis; L-proline from L-glutamate 5-semialdehyde: step 1/1.</text>
</comment>
<dbReference type="OMA" id="VWAVKPQ"/>
<dbReference type="InterPro" id="IPR008927">
    <property type="entry name" value="6-PGluconate_DH-like_C_sf"/>
</dbReference>
<gene>
    <name evidence="6 13" type="primary">proC</name>
    <name evidence="12" type="ORF">GBO79_08220</name>
    <name evidence="13" type="ORF">ITQ97_07200</name>
    <name evidence="14" type="ORF">PWB86_06135</name>
</gene>
<name>A0A0R2HE27_PEDPE</name>
<dbReference type="GeneID" id="33062296"/>
<accession>A0A0R2HE27</accession>
<keyword evidence="6 9" id="KW-0028">Amino-acid biosynthesis</keyword>
<proteinExistence type="inferred from homology"/>
<evidence type="ECO:0000256" key="7">
    <source>
        <dbReference type="NCBIfam" id="TIGR00112"/>
    </source>
</evidence>
<comment type="catalytic activity">
    <reaction evidence="6">
        <text>L-proline + NAD(+) = (S)-1-pyrroline-5-carboxylate + NADH + 2 H(+)</text>
        <dbReference type="Rhea" id="RHEA:14105"/>
        <dbReference type="ChEBI" id="CHEBI:15378"/>
        <dbReference type="ChEBI" id="CHEBI:17388"/>
        <dbReference type="ChEBI" id="CHEBI:57540"/>
        <dbReference type="ChEBI" id="CHEBI:57945"/>
        <dbReference type="ChEBI" id="CHEBI:60039"/>
        <dbReference type="EC" id="1.5.1.2"/>
    </reaction>
</comment>
<keyword evidence="2 6" id="KW-0641">Proline biosynthesis</keyword>
<evidence type="ECO:0000256" key="3">
    <source>
        <dbReference type="ARBA" id="ARBA00022857"/>
    </source>
</evidence>
<evidence type="ECO:0000256" key="2">
    <source>
        <dbReference type="ARBA" id="ARBA00022650"/>
    </source>
</evidence>
<dbReference type="HAMAP" id="MF_01925">
    <property type="entry name" value="P5C_reductase"/>
    <property type="match status" value="1"/>
</dbReference>
<dbReference type="GO" id="GO:0005737">
    <property type="term" value="C:cytoplasm"/>
    <property type="evidence" value="ECO:0007669"/>
    <property type="project" value="UniProtKB-SubCell"/>
</dbReference>
<dbReference type="RefSeq" id="WP_002833221.1">
    <property type="nucleotide sequence ID" value="NZ_BJZY01000003.1"/>
</dbReference>
<feature type="binding site" evidence="8">
    <location>
        <position position="33"/>
    </location>
    <ligand>
        <name>NADP(+)</name>
        <dbReference type="ChEBI" id="CHEBI:58349"/>
    </ligand>
</feature>
<protein>
    <recommendedName>
        <fullName evidence="6 7">Pyrroline-5-carboxylate reductase</fullName>
        <shortName evidence="6">P5C reductase</shortName>
        <shortName evidence="6">P5CR</shortName>
        <ecNumber evidence="6 7">1.5.1.2</ecNumber>
    </recommendedName>
    <alternativeName>
        <fullName evidence="6">PCA reductase</fullName>
    </alternativeName>
</protein>
<reference evidence="12" key="2">
    <citation type="submission" date="2019-12" db="EMBL/GenBank/DDBJ databases">
        <title>SpeciesPrimer: A bioinformatics pipeline dedicated to the design of qPCR primers for the quantification of bacterial species.</title>
        <authorList>
            <person name="Dreier M."/>
            <person name="Berthoud H."/>
            <person name="Shani N."/>
            <person name="Wechsler D."/>
            <person name="Junier P."/>
        </authorList>
    </citation>
    <scope>NUCLEOTIDE SEQUENCE</scope>
    <source>
        <strain evidence="12">FAM13073</strain>
    </source>
</reference>
<comment type="catalytic activity">
    <reaction evidence="6 9">
        <text>L-proline + NADP(+) = (S)-1-pyrroline-5-carboxylate + NADPH + 2 H(+)</text>
        <dbReference type="Rhea" id="RHEA:14109"/>
        <dbReference type="ChEBI" id="CHEBI:15378"/>
        <dbReference type="ChEBI" id="CHEBI:17388"/>
        <dbReference type="ChEBI" id="CHEBI:57783"/>
        <dbReference type="ChEBI" id="CHEBI:58349"/>
        <dbReference type="ChEBI" id="CHEBI:60039"/>
        <dbReference type="EC" id="1.5.1.2"/>
    </reaction>
</comment>
<feature type="binding site" evidence="8">
    <location>
        <begin position="67"/>
        <end position="70"/>
    </location>
    <ligand>
        <name>NADP(+)</name>
        <dbReference type="ChEBI" id="CHEBI:58349"/>
    </ligand>
</feature>
<comment type="similarity">
    <text evidence="1 6 9">Belongs to the pyrroline-5-carboxylate reductase family.</text>
</comment>
<keyword evidence="3 6" id="KW-0521">NADP</keyword>
<evidence type="ECO:0000313" key="12">
    <source>
        <dbReference type="EMBL" id="KAF0413110.1"/>
    </source>
</evidence>
<feature type="binding site" evidence="8">
    <location>
        <position position="54"/>
    </location>
    <ligand>
        <name>NADPH</name>
        <dbReference type="ChEBI" id="CHEBI:57783"/>
    </ligand>
</feature>
<dbReference type="InterPro" id="IPR053790">
    <property type="entry name" value="P5CR-like_CS"/>
</dbReference>
<evidence type="ECO:0000313" key="16">
    <source>
        <dbReference type="Proteomes" id="UP000743107"/>
    </source>
</evidence>
<feature type="binding site" evidence="8">
    <location>
        <begin position="6"/>
        <end position="11"/>
    </location>
    <ligand>
        <name>NADP(+)</name>
        <dbReference type="ChEBI" id="CHEBI:58349"/>
    </ligand>
</feature>
<dbReference type="PANTHER" id="PTHR11645">
    <property type="entry name" value="PYRROLINE-5-CARBOXYLATE REDUCTASE"/>
    <property type="match status" value="1"/>
</dbReference>
<keyword evidence="15" id="KW-1185">Reference proteome</keyword>
<reference evidence="14 17" key="5">
    <citation type="submission" date="2023-02" db="EMBL/GenBank/DDBJ databases">
        <title>Comparative genomics and fermentation flavor characterization of five lactic acid bacteria reveal flavor biosynthesis metabolic pathways in fermented muskmelon puree.</title>
        <authorList>
            <person name="Yuan L."/>
            <person name="Li M."/>
            <person name="Xu X."/>
            <person name="Lao F."/>
            <person name="Wu J."/>
        </authorList>
    </citation>
    <scope>NUCLEOTIDE SEQUENCE [LARGE SCALE GENOMIC DNA]</scope>
    <source>
        <strain evidence="14 17">Ca-4</strain>
    </source>
</reference>
<dbReference type="Gene3D" id="3.40.50.720">
    <property type="entry name" value="NAD(P)-binding Rossmann-like Domain"/>
    <property type="match status" value="1"/>
</dbReference>
<dbReference type="InterPro" id="IPR036291">
    <property type="entry name" value="NAD(P)-bd_dom_sf"/>
</dbReference>
<reference evidence="15" key="3">
    <citation type="submission" date="2020-03" db="EMBL/GenBank/DDBJ databases">
        <title>SpeciesPrimer: A bioinformatics pipeline dedicated to the design of qPCR primers for the quantification of bacterial species.</title>
        <authorList>
            <person name="Dreier M."/>
            <person name="Berthoud H."/>
            <person name="Shani N."/>
            <person name="Wechsler D."/>
            <person name="Junier P."/>
        </authorList>
    </citation>
    <scope>NUCLEOTIDE SEQUENCE [LARGE SCALE GENOMIC DNA]</scope>
    <source>
        <strain evidence="15">FAM13073</strain>
    </source>
</reference>
<dbReference type="NCBIfam" id="TIGR00112">
    <property type="entry name" value="proC"/>
    <property type="match status" value="1"/>
</dbReference>
<feature type="domain" description="Pyrroline-5-carboxylate reductase catalytic N-terminal" evidence="10">
    <location>
        <begin position="2"/>
        <end position="95"/>
    </location>
</feature>
<dbReference type="SUPFAM" id="SSF48179">
    <property type="entry name" value="6-phosphogluconate dehydrogenase C-terminal domain-like"/>
    <property type="match status" value="1"/>
</dbReference>
<evidence type="ECO:0000256" key="4">
    <source>
        <dbReference type="ARBA" id="ARBA00023002"/>
    </source>
</evidence>
<evidence type="ECO:0000313" key="17">
    <source>
        <dbReference type="Proteomes" id="UP001214131"/>
    </source>
</evidence>
<feature type="domain" description="Pyrroline-5-carboxylate reductase dimerisation" evidence="11">
    <location>
        <begin position="159"/>
        <end position="259"/>
    </location>
</feature>
<evidence type="ECO:0000313" key="14">
    <source>
        <dbReference type="EMBL" id="WEA56771.1"/>
    </source>
</evidence>
<keyword evidence="4 6" id="KW-0560">Oxidoreductase</keyword>
<dbReference type="AlphaFoldDB" id="A0A0R2HE27"/>
<dbReference type="EC" id="1.5.1.2" evidence="6 7"/>
<dbReference type="PROSITE" id="PS00521">
    <property type="entry name" value="P5CR"/>
    <property type="match status" value="1"/>
</dbReference>
<dbReference type="Pfam" id="PF14748">
    <property type="entry name" value="P5CR_dimer"/>
    <property type="match status" value="1"/>
</dbReference>
<dbReference type="Pfam" id="PF03807">
    <property type="entry name" value="F420_oxidored"/>
    <property type="match status" value="1"/>
</dbReference>
<dbReference type="EMBL" id="CP118739">
    <property type="protein sequence ID" value="WEA56771.1"/>
    <property type="molecule type" value="Genomic_DNA"/>
</dbReference>
<dbReference type="InterPro" id="IPR028939">
    <property type="entry name" value="P5C_Rdtase_cat_N"/>
</dbReference>
<keyword evidence="6" id="KW-0963">Cytoplasm</keyword>
<dbReference type="PANTHER" id="PTHR11645:SF0">
    <property type="entry name" value="PYRROLINE-5-CARBOXYLATE REDUCTASE 3"/>
    <property type="match status" value="1"/>
</dbReference>
<comment type="function">
    <text evidence="5 6">Catalyzes the reduction of 1-pyrroline-5-carboxylate (PCA) to L-proline.</text>
</comment>
<dbReference type="EMBL" id="JADOFV010000004">
    <property type="protein sequence ID" value="MBF7127587.1"/>
    <property type="molecule type" value="Genomic_DNA"/>
</dbReference>